<name>A0A4Q0XC55_9FLAO</name>
<accession>A0A4Q0XC55</accession>
<feature type="signal peptide" evidence="1">
    <location>
        <begin position="1"/>
        <end position="41"/>
    </location>
</feature>
<dbReference type="Proteomes" id="UP000289792">
    <property type="component" value="Unassembled WGS sequence"/>
</dbReference>
<evidence type="ECO:0000256" key="1">
    <source>
        <dbReference type="SAM" id="SignalP"/>
    </source>
</evidence>
<feature type="chain" id="PRO_5020976813" description="DUF4142 domain-containing protein" evidence="1">
    <location>
        <begin position="42"/>
        <end position="205"/>
    </location>
</feature>
<dbReference type="EMBL" id="SDDZ01000020">
    <property type="protein sequence ID" value="RXJ44294.1"/>
    <property type="molecule type" value="Genomic_DNA"/>
</dbReference>
<keyword evidence="1" id="KW-0732">Signal</keyword>
<organism evidence="2 3">
    <name type="scientific">Gelidibacter gilvus</name>
    <dbReference type="NCBI Taxonomy" id="59602"/>
    <lineage>
        <taxon>Bacteria</taxon>
        <taxon>Pseudomonadati</taxon>
        <taxon>Bacteroidota</taxon>
        <taxon>Flavobacteriia</taxon>
        <taxon>Flavobacteriales</taxon>
        <taxon>Flavobacteriaceae</taxon>
        <taxon>Gelidibacter</taxon>
    </lineage>
</organism>
<keyword evidence="3" id="KW-1185">Reference proteome</keyword>
<dbReference type="RefSeq" id="WP_129019010.1">
    <property type="nucleotide sequence ID" value="NZ_SDDZ01000020.1"/>
</dbReference>
<sequence length="205" mass="23470">MKTQVKTTSSLNTERGFKFKMRSILLAFTFMLASISGFAHCDSYDGPVIKDALKALDQNNVQLVLKWIEPQQEKEIIPLFDKTYRLKNEDKEVYTIVEKHFLETLVRLHREMEGASFTGLKPAGSMTPLVEMADNSIANNNVEDVIKTVTNHLEQVLRERYSTVAKLSKTKDNSVEQGREYVHAYVQYTHTLEALEHILHGDISH</sequence>
<reference evidence="2 3" key="1">
    <citation type="submission" date="2019-01" db="EMBL/GenBank/DDBJ databases">
        <title>Genome sequence of the Antarctic species Gelidibacter gilvus ACAM 158(T).</title>
        <authorList>
            <person name="Bowman J.P."/>
        </authorList>
    </citation>
    <scope>NUCLEOTIDE SEQUENCE [LARGE SCALE GENOMIC DNA]</scope>
    <source>
        <strain evidence="2 3">IC158</strain>
    </source>
</reference>
<dbReference type="Pfam" id="PF20046">
    <property type="entry name" value="DUF6448"/>
    <property type="match status" value="1"/>
</dbReference>
<proteinExistence type="predicted"/>
<dbReference type="AlphaFoldDB" id="A0A4Q0XC55"/>
<protein>
    <recommendedName>
        <fullName evidence="4">DUF4142 domain-containing protein</fullName>
    </recommendedName>
</protein>
<gene>
    <name evidence="2" type="ORF">ESZ48_18600</name>
</gene>
<evidence type="ECO:0000313" key="2">
    <source>
        <dbReference type="EMBL" id="RXJ44294.1"/>
    </source>
</evidence>
<comment type="caution">
    <text evidence="2">The sequence shown here is derived from an EMBL/GenBank/DDBJ whole genome shotgun (WGS) entry which is preliminary data.</text>
</comment>
<dbReference type="OrthoDB" id="2168082at2"/>
<dbReference type="InterPro" id="IPR045613">
    <property type="entry name" value="DUF6448"/>
</dbReference>
<evidence type="ECO:0000313" key="3">
    <source>
        <dbReference type="Proteomes" id="UP000289792"/>
    </source>
</evidence>
<evidence type="ECO:0008006" key="4">
    <source>
        <dbReference type="Google" id="ProtNLM"/>
    </source>
</evidence>